<evidence type="ECO:0000256" key="12">
    <source>
        <dbReference type="PROSITE-ProRule" id="PRU10052"/>
    </source>
</evidence>
<evidence type="ECO:0000256" key="9">
    <source>
        <dbReference type="ARBA" id="ARBA00023295"/>
    </source>
</evidence>
<proteinExistence type="inferred from homology"/>
<name>A0A834XF10_9FABA</name>
<organism evidence="15 16">
    <name type="scientific">Senna tora</name>
    <dbReference type="NCBI Taxonomy" id="362788"/>
    <lineage>
        <taxon>Eukaryota</taxon>
        <taxon>Viridiplantae</taxon>
        <taxon>Streptophyta</taxon>
        <taxon>Embryophyta</taxon>
        <taxon>Tracheophyta</taxon>
        <taxon>Spermatophyta</taxon>
        <taxon>Magnoliopsida</taxon>
        <taxon>eudicotyledons</taxon>
        <taxon>Gunneridae</taxon>
        <taxon>Pentapetalae</taxon>
        <taxon>rosids</taxon>
        <taxon>fabids</taxon>
        <taxon>Fabales</taxon>
        <taxon>Fabaceae</taxon>
        <taxon>Caesalpinioideae</taxon>
        <taxon>Cassia clade</taxon>
        <taxon>Senna</taxon>
    </lineage>
</organism>
<evidence type="ECO:0000256" key="7">
    <source>
        <dbReference type="ARBA" id="ARBA00022737"/>
    </source>
</evidence>
<evidence type="ECO:0000313" key="15">
    <source>
        <dbReference type="EMBL" id="KAF7843275.1"/>
    </source>
</evidence>
<dbReference type="PROSITE" id="PS00502">
    <property type="entry name" value="POLYGALACTURONASE"/>
    <property type="match status" value="1"/>
</dbReference>
<evidence type="ECO:0000256" key="3">
    <source>
        <dbReference type="ARBA" id="ARBA00012736"/>
    </source>
</evidence>
<dbReference type="InterPro" id="IPR011050">
    <property type="entry name" value="Pectin_lyase_fold/virulence"/>
</dbReference>
<dbReference type="GO" id="GO:0071555">
    <property type="term" value="P:cell wall organization"/>
    <property type="evidence" value="ECO:0007669"/>
    <property type="project" value="UniProtKB-KW"/>
</dbReference>
<keyword evidence="14" id="KW-0812">Transmembrane</keyword>
<dbReference type="FunFam" id="2.160.20.10:FF:000032">
    <property type="entry name" value="Pectin lyase-like superfamily protein"/>
    <property type="match status" value="1"/>
</dbReference>
<feature type="transmembrane region" description="Helical" evidence="14">
    <location>
        <begin position="12"/>
        <end position="29"/>
    </location>
</feature>
<comment type="subcellular location">
    <subcellularLocation>
        <location evidence="1">Secreted</location>
        <location evidence="1">Cell wall</location>
    </subcellularLocation>
</comment>
<reference evidence="15" key="1">
    <citation type="submission" date="2020-09" db="EMBL/GenBank/DDBJ databases">
        <title>Genome-Enabled Discovery of Anthraquinone Biosynthesis in Senna tora.</title>
        <authorList>
            <person name="Kang S.-H."/>
            <person name="Pandey R.P."/>
            <person name="Lee C.-M."/>
            <person name="Sim J.-S."/>
            <person name="Jeong J.-T."/>
            <person name="Choi B.-S."/>
            <person name="Jung M."/>
            <person name="Ginzburg D."/>
            <person name="Zhao K."/>
            <person name="Won S.Y."/>
            <person name="Oh T.-J."/>
            <person name="Yu Y."/>
            <person name="Kim N.-H."/>
            <person name="Lee O.R."/>
            <person name="Lee T.-H."/>
            <person name="Bashyal P."/>
            <person name="Kim T.-S."/>
            <person name="Lee W.-H."/>
            <person name="Kawkins C."/>
            <person name="Kim C.-K."/>
            <person name="Kim J.S."/>
            <person name="Ahn B.O."/>
            <person name="Rhee S.Y."/>
            <person name="Sohng J.K."/>
        </authorList>
    </citation>
    <scope>NUCLEOTIDE SEQUENCE</scope>
    <source>
        <tissue evidence="15">Leaf</tissue>
    </source>
</reference>
<keyword evidence="14" id="KW-0472">Membrane</keyword>
<dbReference type="OrthoDB" id="187139at2759"/>
<evidence type="ECO:0000256" key="10">
    <source>
        <dbReference type="ARBA" id="ARBA00023316"/>
    </source>
</evidence>
<dbReference type="EMBL" id="JAAIUW010000001">
    <property type="protein sequence ID" value="KAF7843275.1"/>
    <property type="molecule type" value="Genomic_DNA"/>
</dbReference>
<dbReference type="PANTHER" id="PTHR31375">
    <property type="match status" value="1"/>
</dbReference>
<evidence type="ECO:0000256" key="2">
    <source>
        <dbReference type="ARBA" id="ARBA00008834"/>
    </source>
</evidence>
<evidence type="ECO:0000256" key="11">
    <source>
        <dbReference type="ARBA" id="ARBA00034074"/>
    </source>
</evidence>
<keyword evidence="16" id="KW-1185">Reference proteome</keyword>
<comment type="similarity">
    <text evidence="2 13">Belongs to the glycosyl hydrolase 28 family.</text>
</comment>
<keyword evidence="5" id="KW-0964">Secreted</keyword>
<keyword evidence="14" id="KW-1133">Transmembrane helix</keyword>
<dbReference type="GO" id="GO:0004650">
    <property type="term" value="F:polygalacturonase activity"/>
    <property type="evidence" value="ECO:0007669"/>
    <property type="project" value="UniProtKB-EC"/>
</dbReference>
<evidence type="ECO:0000256" key="13">
    <source>
        <dbReference type="RuleBase" id="RU361169"/>
    </source>
</evidence>
<keyword evidence="7" id="KW-0677">Repeat</keyword>
<keyword evidence="9 13" id="KW-0326">Glycosidase</keyword>
<evidence type="ECO:0000256" key="5">
    <source>
        <dbReference type="ARBA" id="ARBA00022525"/>
    </source>
</evidence>
<evidence type="ECO:0000256" key="1">
    <source>
        <dbReference type="ARBA" id="ARBA00004191"/>
    </source>
</evidence>
<gene>
    <name evidence="15" type="ORF">G2W53_000180</name>
</gene>
<dbReference type="Proteomes" id="UP000634136">
    <property type="component" value="Unassembled WGS sequence"/>
</dbReference>
<keyword evidence="6" id="KW-0732">Signal</keyword>
<keyword evidence="10" id="KW-0961">Cell wall biogenesis/degradation</keyword>
<keyword evidence="8 13" id="KW-0378">Hydrolase</keyword>
<evidence type="ECO:0000256" key="6">
    <source>
        <dbReference type="ARBA" id="ARBA00022729"/>
    </source>
</evidence>
<feature type="active site" evidence="12">
    <location>
        <position position="261"/>
    </location>
</feature>
<evidence type="ECO:0000256" key="4">
    <source>
        <dbReference type="ARBA" id="ARBA00022512"/>
    </source>
</evidence>
<dbReference type="EC" id="3.2.1.15" evidence="3"/>
<dbReference type="SUPFAM" id="SSF51126">
    <property type="entry name" value="Pectin lyase-like"/>
    <property type="match status" value="1"/>
</dbReference>
<dbReference type="Gene3D" id="2.160.20.10">
    <property type="entry name" value="Single-stranded right-handed beta-helix, Pectin lyase-like"/>
    <property type="match status" value="1"/>
</dbReference>
<evidence type="ECO:0000256" key="8">
    <source>
        <dbReference type="ARBA" id="ARBA00022801"/>
    </source>
</evidence>
<sequence>MMRLCSSSSTSILAFIIHIHLLVLPYLTYTQGSTRFLFVTDYGALGDGLHDDTKAFQDVWKIACAQNNTVRITNIVFPYGRTFLIYPTDIVGPCHSKVTFEILGAIIAPKDPDVWEGLDQQKWISFRWIDHLAIDGGGSGTINGMGQEWWARSCKINPTNACRLAPTAISFYRCRNLRVRDLMVLNSQQIHVAFIRCLNVFASDIRVSAPASSPNTDGIHVRGSRAVDLKNILIKTGDDCVSIGTNSSKIRIRNISCGPGHGISVGSLGRSNSLARVQDIMVDGAYLYQTKNGVRVKTWQGGGGLASKITFKNVLMEKVSNPIKIDQYYCDSSHPCKNQSSAVKLNHISFINIRGTSASEQAIKFACSDSFPCENLHLEDIFLVPCCGGMVRSSCWEAHGYTSGVVHPSACSPDCQNFFGPQECKLVNQIETDNQWEEKQVLKKSRGGLNQTVEANSP</sequence>
<accession>A0A834XF10</accession>
<evidence type="ECO:0000256" key="14">
    <source>
        <dbReference type="SAM" id="Phobius"/>
    </source>
</evidence>
<keyword evidence="4" id="KW-0134">Cell wall</keyword>
<comment type="catalytic activity">
    <reaction evidence="11">
        <text>(1,4-alpha-D-galacturonosyl)n+m + H2O = (1,4-alpha-D-galacturonosyl)n + (1,4-alpha-D-galacturonosyl)m.</text>
        <dbReference type="EC" id="3.2.1.15"/>
    </reaction>
</comment>
<dbReference type="AlphaFoldDB" id="A0A834XF10"/>
<evidence type="ECO:0000313" key="16">
    <source>
        <dbReference type="Proteomes" id="UP000634136"/>
    </source>
</evidence>
<protein>
    <recommendedName>
        <fullName evidence="3">endo-polygalacturonase</fullName>
        <ecNumber evidence="3">3.2.1.15</ecNumber>
    </recommendedName>
</protein>
<dbReference type="InterPro" id="IPR000743">
    <property type="entry name" value="Glyco_hydro_28"/>
</dbReference>
<comment type="caution">
    <text evidence="15">The sequence shown here is derived from an EMBL/GenBank/DDBJ whole genome shotgun (WGS) entry which is preliminary data.</text>
</comment>
<dbReference type="InterPro" id="IPR012334">
    <property type="entry name" value="Pectin_lyas_fold"/>
</dbReference>
<dbReference type="GO" id="GO:0005975">
    <property type="term" value="P:carbohydrate metabolic process"/>
    <property type="evidence" value="ECO:0007669"/>
    <property type="project" value="InterPro"/>
</dbReference>
<dbReference type="Pfam" id="PF00295">
    <property type="entry name" value="Glyco_hydro_28"/>
    <property type="match status" value="1"/>
</dbReference>